<feature type="transmembrane region" description="Helical" evidence="16">
    <location>
        <begin position="667"/>
        <end position="689"/>
    </location>
</feature>
<feature type="transmembrane region" description="Helical" evidence="16">
    <location>
        <begin position="531"/>
        <end position="553"/>
    </location>
</feature>
<dbReference type="GO" id="GO:0046872">
    <property type="term" value="F:metal ion binding"/>
    <property type="evidence" value="ECO:0007669"/>
    <property type="project" value="UniProtKB-KW"/>
</dbReference>
<feature type="domain" description="FeoB-type G" evidence="17">
    <location>
        <begin position="15"/>
        <end position="182"/>
    </location>
</feature>
<keyword evidence="12 16" id="KW-0472">Membrane</keyword>
<dbReference type="InterPro" id="IPR006073">
    <property type="entry name" value="GTP-bd"/>
</dbReference>
<dbReference type="PANTHER" id="PTHR43185">
    <property type="entry name" value="FERROUS IRON TRANSPORT PROTEIN B"/>
    <property type="match status" value="1"/>
</dbReference>
<evidence type="ECO:0000256" key="15">
    <source>
        <dbReference type="PIRSR" id="PIRSR603373-2"/>
    </source>
</evidence>
<feature type="transmembrane region" description="Helical" evidence="16">
    <location>
        <begin position="469"/>
        <end position="494"/>
    </location>
</feature>
<keyword evidence="15" id="KW-0479">Metal-binding</keyword>
<feature type="transmembrane region" description="Helical" evidence="16">
    <location>
        <begin position="369"/>
        <end position="390"/>
    </location>
</feature>
<evidence type="ECO:0000256" key="5">
    <source>
        <dbReference type="ARBA" id="ARBA00022496"/>
    </source>
</evidence>
<keyword evidence="10" id="KW-0406">Ion transport</keyword>
<comment type="subcellular location">
    <subcellularLocation>
        <location evidence="16">Cell inner membrane</location>
        <topology evidence="16">Multi-pass membrane protein</topology>
    </subcellularLocation>
    <subcellularLocation>
        <location evidence="2">Cell membrane</location>
        <topology evidence="2">Multi-pass membrane protein</topology>
    </subcellularLocation>
</comment>
<dbReference type="GO" id="GO:0005886">
    <property type="term" value="C:plasma membrane"/>
    <property type="evidence" value="ECO:0007669"/>
    <property type="project" value="UniProtKB-SubCell"/>
</dbReference>
<dbReference type="Pfam" id="PF07670">
    <property type="entry name" value="Gate"/>
    <property type="match status" value="2"/>
</dbReference>
<gene>
    <name evidence="18" type="ORF">NPRO_18920</name>
</gene>
<dbReference type="Pfam" id="PF02421">
    <property type="entry name" value="FeoB_N"/>
    <property type="match status" value="1"/>
</dbReference>
<evidence type="ECO:0000256" key="7">
    <source>
        <dbReference type="ARBA" id="ARBA00022741"/>
    </source>
</evidence>
<reference evidence="18" key="1">
    <citation type="journal article" name="DNA Res.">
        <title>The physiological potential of anammox bacteria as revealed by their core genome structure.</title>
        <authorList>
            <person name="Okubo T."/>
            <person name="Toyoda A."/>
            <person name="Fukuhara K."/>
            <person name="Uchiyama I."/>
            <person name="Harigaya Y."/>
            <person name="Kuroiwa M."/>
            <person name="Suzuki T."/>
            <person name="Murakami Y."/>
            <person name="Suwa Y."/>
            <person name="Takami H."/>
        </authorList>
    </citation>
    <scope>NUCLEOTIDE SEQUENCE</scope>
    <source>
        <strain evidence="18">317325-2</strain>
    </source>
</reference>
<evidence type="ECO:0000313" key="19">
    <source>
        <dbReference type="Proteomes" id="UP000662873"/>
    </source>
</evidence>
<feature type="binding site" evidence="15">
    <location>
        <position position="37"/>
    </location>
    <ligand>
        <name>Mg(2+)</name>
        <dbReference type="ChEBI" id="CHEBI:18420"/>
        <label>2</label>
    </ligand>
</feature>
<keyword evidence="3 16" id="KW-0813">Transport</keyword>
<dbReference type="SUPFAM" id="SSF52540">
    <property type="entry name" value="P-loop containing nucleoside triphosphate hydrolases"/>
    <property type="match status" value="1"/>
</dbReference>
<comment type="similarity">
    <text evidence="16">Belongs to the TRAFAC class TrmE-Era-EngA-EngB-Septin-like GTPase superfamily. FeoB GTPase (TC 9.A.8) family.</text>
</comment>
<keyword evidence="7 14" id="KW-0547">Nucleotide-binding</keyword>
<evidence type="ECO:0000256" key="1">
    <source>
        <dbReference type="ARBA" id="ARBA00003926"/>
    </source>
</evidence>
<dbReference type="PROSITE" id="PS51711">
    <property type="entry name" value="G_FEOB"/>
    <property type="match status" value="1"/>
</dbReference>
<keyword evidence="8 16" id="KW-1133">Transmembrane helix</keyword>
<feature type="binding site" evidence="15">
    <location>
        <position position="33"/>
    </location>
    <ligand>
        <name>Mg(2+)</name>
        <dbReference type="ChEBI" id="CHEBI:18420"/>
        <label>2</label>
    </ligand>
</feature>
<keyword evidence="15" id="KW-0460">Magnesium</keyword>
<feature type="binding site" evidence="15">
    <location>
        <position position="34"/>
    </location>
    <ligand>
        <name>Mg(2+)</name>
        <dbReference type="ChEBI" id="CHEBI:18420"/>
        <label>2</label>
    </ligand>
</feature>
<proteinExistence type="inferred from homology"/>
<dbReference type="GO" id="GO:0005525">
    <property type="term" value="F:GTP binding"/>
    <property type="evidence" value="ECO:0007669"/>
    <property type="project" value="UniProtKB-KW"/>
</dbReference>
<dbReference type="InterPro" id="IPR011640">
    <property type="entry name" value="Fe2_transport_prot_B_C"/>
</dbReference>
<evidence type="ECO:0000256" key="14">
    <source>
        <dbReference type="PIRSR" id="PIRSR603373-1"/>
    </source>
</evidence>
<dbReference type="GO" id="GO:0015093">
    <property type="term" value="F:ferrous iron transmembrane transporter activity"/>
    <property type="evidence" value="ECO:0007669"/>
    <property type="project" value="UniProtKB-UniRule"/>
</dbReference>
<dbReference type="Pfam" id="PF07664">
    <property type="entry name" value="FeoB_C"/>
    <property type="match status" value="1"/>
</dbReference>
<evidence type="ECO:0000313" key="18">
    <source>
        <dbReference type="EMBL" id="BBO24297.1"/>
    </source>
</evidence>
<evidence type="ECO:0000259" key="17">
    <source>
        <dbReference type="PROSITE" id="PS51711"/>
    </source>
</evidence>
<keyword evidence="5 16" id="KW-0410">Iron transport</keyword>
<keyword evidence="9 16" id="KW-0408">Iron</keyword>
<feature type="binding site" evidence="14">
    <location>
        <begin position="68"/>
        <end position="71"/>
    </location>
    <ligand>
        <name>GTP</name>
        <dbReference type="ChEBI" id="CHEBI:37565"/>
        <label>1</label>
    </ligand>
</feature>
<feature type="binding site" evidence="14">
    <location>
        <begin position="47"/>
        <end position="51"/>
    </location>
    <ligand>
        <name>GTP</name>
        <dbReference type="ChEBI" id="CHEBI:37565"/>
        <label>1</label>
    </ligand>
</feature>
<evidence type="ECO:0000256" key="8">
    <source>
        <dbReference type="ARBA" id="ARBA00022989"/>
    </source>
</evidence>
<dbReference type="NCBIfam" id="TIGR00437">
    <property type="entry name" value="feoB"/>
    <property type="match status" value="1"/>
</dbReference>
<sequence>MSLPEVQRDPQAQALPLVAMVGNPNTGKSSVFNALTGSAQRVANYPGVTVERVSGKLAVEGAKVELLDVPGLYSLEALSEDERVAVDVIRGASQTERRPDLLLCVMDAPGLERNLYLFTELADLDAPLLVAVTKTDQLEAEDKRLDVARLSSLLDVDVVPVVGFRGRGIEELKSAISRNLERPRIPDLEIEFSPLVEFKVALLKERLARAGFDVPKANVRRGLLGEDPEFARSVEDFPEIKEAFDEAVGEIQKSQAAQRQDATPEERYQWAEMVTRAAIERDRDGRPKSTSDKIDSWLTHRVFGLLFFVALMYLVFQSIYTLAQPLMAGIEWAFGKLGEWTTAPLSGAPWLQSLVSDGLLGGVGTMLMFLPQICILFLFIGILEGTGYLARAAFLMDRLLGWCGLNGRAFIPLLSSFACAVPGIMAARVMPDRKSRLATILVAPLMSCSARLPVYVLLIGTFIEPQFGAGWAGFALFAMHVLGLIVAVPVAWVLNRGVLRGSRLPFLLELPPYEWPKARDVWLGVYFRGKVFVKTAGTIIVALSIVIWSLAYFPRSPELEDQLRAQISQADPSLDAAGVEVKLSGELLARSYLGQFGKAIEPAFLPAGFDWRLSTAIISAFPAREVMVSTLGIIFNVSSDVDETSTDLRSVLRSAKWPDGRPLANPWTAVGLMVFFALCAQCMSTLATIRRETNSWGWPVFVFVYMSGLAYLGAVGVHQLSLAFG</sequence>
<dbReference type="InterPro" id="IPR003373">
    <property type="entry name" value="Fe2_transport_prot-B"/>
</dbReference>
<evidence type="ECO:0000256" key="11">
    <source>
        <dbReference type="ARBA" id="ARBA00023134"/>
    </source>
</evidence>
<evidence type="ECO:0000256" key="3">
    <source>
        <dbReference type="ARBA" id="ARBA00022448"/>
    </source>
</evidence>
<dbReference type="EMBL" id="AP021858">
    <property type="protein sequence ID" value="BBO24297.1"/>
    <property type="molecule type" value="Genomic_DNA"/>
</dbReference>
<dbReference type="InterPro" id="IPR030389">
    <property type="entry name" value="G_FEOB_dom"/>
</dbReference>
<dbReference type="KEGG" id="npy:NPRO_18920"/>
<keyword evidence="4" id="KW-1003">Cell membrane</keyword>
<feature type="transmembrane region" description="Helical" evidence="16">
    <location>
        <begin position="410"/>
        <end position="430"/>
    </location>
</feature>
<feature type="binding site" evidence="14">
    <location>
        <begin position="22"/>
        <end position="29"/>
    </location>
    <ligand>
        <name>GTP</name>
        <dbReference type="ChEBI" id="CHEBI:37565"/>
        <label>1</label>
    </ligand>
</feature>
<comment type="function">
    <text evidence="1 16">Probable transporter of a GTP-driven Fe(2+) uptake system.</text>
</comment>
<organism evidence="18 19">
    <name type="scientific">Candidatus Nitrosymbiomonas proteolyticus</name>
    <dbReference type="NCBI Taxonomy" id="2608984"/>
    <lineage>
        <taxon>Bacteria</taxon>
        <taxon>Bacillati</taxon>
        <taxon>Armatimonadota</taxon>
        <taxon>Armatimonadota incertae sedis</taxon>
        <taxon>Candidatus Nitrosymbiomonas</taxon>
    </lineage>
</organism>
<feature type="binding site" evidence="15">
    <location>
        <position position="36"/>
    </location>
    <ligand>
        <name>Mg(2+)</name>
        <dbReference type="ChEBI" id="CHEBI:18420"/>
        <label>2</label>
    </ligand>
</feature>
<name>A0A809S5J9_9BACT</name>
<dbReference type="PRINTS" id="PR00326">
    <property type="entry name" value="GTP1OBG"/>
</dbReference>
<dbReference type="PANTHER" id="PTHR43185:SF1">
    <property type="entry name" value="FE(2+) TRANSPORTER FEOB"/>
    <property type="match status" value="1"/>
</dbReference>
<dbReference type="InterPro" id="IPR050860">
    <property type="entry name" value="FeoB_GTPase"/>
</dbReference>
<dbReference type="InterPro" id="IPR011642">
    <property type="entry name" value="Gate_dom"/>
</dbReference>
<dbReference type="CDD" id="cd01879">
    <property type="entry name" value="FeoB"/>
    <property type="match status" value="1"/>
</dbReference>
<evidence type="ECO:0000256" key="13">
    <source>
        <dbReference type="NCBIfam" id="TIGR00437"/>
    </source>
</evidence>
<feature type="transmembrane region" description="Helical" evidence="16">
    <location>
        <begin position="437"/>
        <end position="463"/>
    </location>
</feature>
<keyword evidence="11 14" id="KW-0342">GTP-binding</keyword>
<evidence type="ECO:0000256" key="16">
    <source>
        <dbReference type="RuleBase" id="RU362098"/>
    </source>
</evidence>
<evidence type="ECO:0000256" key="2">
    <source>
        <dbReference type="ARBA" id="ARBA00004651"/>
    </source>
</evidence>
<evidence type="ECO:0000256" key="12">
    <source>
        <dbReference type="ARBA" id="ARBA00023136"/>
    </source>
</evidence>
<dbReference type="AlphaFoldDB" id="A0A809S5J9"/>
<accession>A0A809S5J9</accession>
<protein>
    <recommendedName>
        <fullName evidence="13 16">Ferrous iron transport protein B</fullName>
    </recommendedName>
</protein>
<evidence type="ECO:0000256" key="6">
    <source>
        <dbReference type="ARBA" id="ARBA00022692"/>
    </source>
</evidence>
<dbReference type="InterPro" id="IPR027417">
    <property type="entry name" value="P-loop_NTPase"/>
</dbReference>
<evidence type="ECO:0000256" key="4">
    <source>
        <dbReference type="ARBA" id="ARBA00022475"/>
    </source>
</evidence>
<feature type="transmembrane region" description="Helical" evidence="16">
    <location>
        <begin position="696"/>
        <end position="717"/>
    </location>
</feature>
<evidence type="ECO:0000256" key="10">
    <source>
        <dbReference type="ARBA" id="ARBA00023065"/>
    </source>
</evidence>
<keyword evidence="6 16" id="KW-0812">Transmembrane</keyword>
<feature type="transmembrane region" description="Helical" evidence="16">
    <location>
        <begin position="297"/>
        <end position="316"/>
    </location>
</feature>
<evidence type="ECO:0000256" key="9">
    <source>
        <dbReference type="ARBA" id="ARBA00023004"/>
    </source>
</evidence>
<dbReference type="Gene3D" id="3.40.50.300">
    <property type="entry name" value="P-loop containing nucleotide triphosphate hydrolases"/>
    <property type="match status" value="1"/>
</dbReference>
<dbReference type="Proteomes" id="UP000662873">
    <property type="component" value="Chromosome"/>
</dbReference>